<dbReference type="SUPFAM" id="SSF46934">
    <property type="entry name" value="UBA-like"/>
    <property type="match status" value="1"/>
</dbReference>
<dbReference type="PROSITE" id="PS00972">
    <property type="entry name" value="USP_1"/>
    <property type="match status" value="1"/>
</dbReference>
<accession>A0ABP1QPF9</accession>
<dbReference type="EMBL" id="CAXLJM020000038">
    <property type="protein sequence ID" value="CAL8106806.1"/>
    <property type="molecule type" value="Genomic_DNA"/>
</dbReference>
<evidence type="ECO:0000256" key="12">
    <source>
        <dbReference type="PROSITE-ProRule" id="PRU00502"/>
    </source>
</evidence>
<dbReference type="InterPro" id="IPR018200">
    <property type="entry name" value="USP_CS"/>
</dbReference>
<feature type="region of interest" description="Disordered" evidence="14">
    <location>
        <begin position="741"/>
        <end position="766"/>
    </location>
</feature>
<dbReference type="PROSITE" id="PS00973">
    <property type="entry name" value="USP_2"/>
    <property type="match status" value="1"/>
</dbReference>
<dbReference type="InterPro" id="IPR038765">
    <property type="entry name" value="Papain-like_cys_pep_sf"/>
</dbReference>
<dbReference type="Pfam" id="PF00443">
    <property type="entry name" value="UCH"/>
    <property type="match status" value="1"/>
</dbReference>
<evidence type="ECO:0000256" key="13">
    <source>
        <dbReference type="RuleBase" id="RU366025"/>
    </source>
</evidence>
<keyword evidence="6 12" id="KW-0863">Zinc-finger</keyword>
<dbReference type="EC" id="3.4.19.12" evidence="11 13"/>
<keyword evidence="10 11" id="KW-0862">Zinc</keyword>
<dbReference type="SUPFAM" id="SSF57850">
    <property type="entry name" value="RING/U-box"/>
    <property type="match status" value="1"/>
</dbReference>
<evidence type="ECO:0000256" key="11">
    <source>
        <dbReference type="PIRNR" id="PIRNR016308"/>
    </source>
</evidence>
<dbReference type="PROSITE" id="PS50030">
    <property type="entry name" value="UBA"/>
    <property type="match status" value="2"/>
</dbReference>
<dbReference type="InterPro" id="IPR015940">
    <property type="entry name" value="UBA"/>
</dbReference>
<dbReference type="InterPro" id="IPR013083">
    <property type="entry name" value="Znf_RING/FYVE/PHD"/>
</dbReference>
<dbReference type="InterPro" id="IPR009060">
    <property type="entry name" value="UBA-like_sf"/>
</dbReference>
<dbReference type="Gene3D" id="3.30.40.10">
    <property type="entry name" value="Zinc/RING finger domain, C3HC4 (zinc finger)"/>
    <property type="match status" value="2"/>
</dbReference>
<dbReference type="Pfam" id="PF17807">
    <property type="entry name" value="zf-UBP_var"/>
    <property type="match status" value="1"/>
</dbReference>
<evidence type="ECO:0000259" key="16">
    <source>
        <dbReference type="PROSITE" id="PS50235"/>
    </source>
</evidence>
<feature type="domain" description="USP" evidence="16">
    <location>
        <begin position="331"/>
        <end position="828"/>
    </location>
</feature>
<evidence type="ECO:0000256" key="6">
    <source>
        <dbReference type="ARBA" id="ARBA00022771"/>
    </source>
</evidence>
<dbReference type="Gene3D" id="1.10.8.10">
    <property type="entry name" value="DNA helicase RuvA subunit, C-terminal domain"/>
    <property type="match status" value="2"/>
</dbReference>
<dbReference type="PROSITE" id="PS50271">
    <property type="entry name" value="ZF_UBP"/>
    <property type="match status" value="1"/>
</dbReference>
<keyword evidence="7 11" id="KW-0833">Ubl conjugation pathway</keyword>
<dbReference type="SMART" id="SM00290">
    <property type="entry name" value="ZnF_UBP"/>
    <property type="match status" value="1"/>
</dbReference>
<evidence type="ECO:0000256" key="2">
    <source>
        <dbReference type="ARBA" id="ARBA00009085"/>
    </source>
</evidence>
<protein>
    <recommendedName>
        <fullName evidence="11 13">Ubiquitin carboxyl-terminal hydrolase</fullName>
        <ecNumber evidence="11 13">3.4.19.12</ecNumber>
    </recommendedName>
</protein>
<evidence type="ECO:0000256" key="14">
    <source>
        <dbReference type="SAM" id="MobiDB-lite"/>
    </source>
</evidence>
<dbReference type="InterPro" id="IPR001607">
    <property type="entry name" value="Znf_UBP"/>
</dbReference>
<dbReference type="PROSITE" id="PS50235">
    <property type="entry name" value="USP_3"/>
    <property type="match status" value="1"/>
</dbReference>
<dbReference type="CDD" id="cd02658">
    <property type="entry name" value="Peptidase_C19B"/>
    <property type="match status" value="1"/>
</dbReference>
<comment type="similarity">
    <text evidence="2 11 13">Belongs to the peptidase C19 family.</text>
</comment>
<keyword evidence="8 11" id="KW-0378">Hydrolase</keyword>
<dbReference type="SUPFAM" id="SSF54001">
    <property type="entry name" value="Cysteine proteinases"/>
    <property type="match status" value="1"/>
</dbReference>
<evidence type="ECO:0000256" key="1">
    <source>
        <dbReference type="ARBA" id="ARBA00000707"/>
    </source>
</evidence>
<dbReference type="Pfam" id="PF00627">
    <property type="entry name" value="UBA"/>
    <property type="match status" value="2"/>
</dbReference>
<evidence type="ECO:0000256" key="10">
    <source>
        <dbReference type="ARBA" id="ARBA00022833"/>
    </source>
</evidence>
<dbReference type="Pfam" id="PF02148">
    <property type="entry name" value="zf-UBP"/>
    <property type="match status" value="1"/>
</dbReference>
<dbReference type="CDD" id="cd14386">
    <property type="entry name" value="UBA2_UBP5"/>
    <property type="match status" value="1"/>
</dbReference>
<dbReference type="CDD" id="cd14294">
    <property type="entry name" value="UBA1_UBP5_like"/>
    <property type="match status" value="1"/>
</dbReference>
<keyword evidence="5" id="KW-0677">Repeat</keyword>
<evidence type="ECO:0000259" key="15">
    <source>
        <dbReference type="PROSITE" id="PS50030"/>
    </source>
</evidence>
<dbReference type="InterPro" id="IPR041432">
    <property type="entry name" value="UBP13_Znf-UBP_var"/>
</dbReference>
<keyword evidence="3 11" id="KW-0645">Protease</keyword>
<comment type="catalytic activity">
    <reaction evidence="1 11 13">
        <text>Thiol-dependent hydrolysis of ester, thioester, amide, peptide and isopeptide bonds formed by the C-terminal Gly of ubiquitin (a 76-residue protein attached to proteins as an intracellular targeting signal).</text>
        <dbReference type="EC" id="3.4.19.12"/>
    </reaction>
</comment>
<keyword evidence="19" id="KW-1185">Reference proteome</keyword>
<comment type="caution">
    <text evidence="18">The sequence shown here is derived from an EMBL/GenBank/DDBJ whole genome shotgun (WGS) entry which is preliminary data.</text>
</comment>
<evidence type="ECO:0000256" key="4">
    <source>
        <dbReference type="ARBA" id="ARBA00022723"/>
    </source>
</evidence>
<evidence type="ECO:0000256" key="8">
    <source>
        <dbReference type="ARBA" id="ARBA00022801"/>
    </source>
</evidence>
<dbReference type="InterPro" id="IPR016652">
    <property type="entry name" value="Ubiquitinyl_hydrolase"/>
</dbReference>
<name>A0ABP1QPF9_9HEXA</name>
<feature type="domain" description="UBP-type" evidence="17">
    <location>
        <begin position="176"/>
        <end position="287"/>
    </location>
</feature>
<keyword evidence="4 11" id="KW-0479">Metal-binding</keyword>
<organism evidence="18 19">
    <name type="scientific">Orchesella dallaii</name>
    <dbReference type="NCBI Taxonomy" id="48710"/>
    <lineage>
        <taxon>Eukaryota</taxon>
        <taxon>Metazoa</taxon>
        <taxon>Ecdysozoa</taxon>
        <taxon>Arthropoda</taxon>
        <taxon>Hexapoda</taxon>
        <taxon>Collembola</taxon>
        <taxon>Entomobryomorpha</taxon>
        <taxon>Entomobryoidea</taxon>
        <taxon>Orchesellidae</taxon>
        <taxon>Orchesellinae</taxon>
        <taxon>Orchesella</taxon>
    </lineage>
</organism>
<dbReference type="PIRSF" id="PIRSF016308">
    <property type="entry name" value="UBP"/>
    <property type="match status" value="1"/>
</dbReference>
<evidence type="ECO:0000256" key="5">
    <source>
        <dbReference type="ARBA" id="ARBA00022737"/>
    </source>
</evidence>
<evidence type="ECO:0000256" key="3">
    <source>
        <dbReference type="ARBA" id="ARBA00022670"/>
    </source>
</evidence>
<sequence>MMDVEAIKILQDGFHRVRTPGIADRVWKDECVYSFDTPESEEGLFVCLRSFWGLGRDHVEQYQKRTGNSIFLHIRRTKTKVETPHINNGDGPEKKVTRLAIGVEGGFDASKPDVHYDYKDEYAVVLLPGFIRLALSNEQLPKQIIDSIAGVLAAESATKLAEAEALAGTWDGEVRQISKHSDNLQQLENGKKVPPKGWRCEAEGCRKTENLWMNLTDGIILCGRKYADGSGGNNHAVEHYDKTKYPLAVKLGTITPDGKADVYSYVEDDMVLDSNLVHHLAHFGINVAQMEKTERTMIEMEIDLNQRNYSEISALTEAGRKLRPLCGPGLTGLTNLGNSCYLNSIVQVLFTVPNFQDRFIKNGSIYIDASPDPVGDFNVQMSKLAQGLLSGKYAMKAEDSEDSDRQVGISPHMFKHLVGRGHPEFSTKKQQDAQEYFLHLVNVLERHSRGDVNPADCFKFIVEDKVQCDASKQVKYTQRAEFFLPLPIPMDSAINKTEFEAYEKRKEEAKAQKTTLAQDDIVRPIIPFEACLQTFVERETLEPFYSTAVQRVVTASKFTRLASFPDYLVIQLKKFTMGQDWTPQKLDVSVDMPLEIDLSVLKAKGIQQGEVELPEEPSVPPKPKVAVDETVVSQLMEMGFHPNACRRAVMLSGNAGAEIAMNWIMQHMEDPDLNDPINCDDAGPQSGSFLANPDALASIVSMGFTPAQALKALQATDNNLERAVDWIFSHAEQLDAMVDNANLSSGSNSQSQGASSSSNSSKPTGITDGSPKYKLMAFVSHMGSSSMVGHYVCHVLKDGTWALFNDSRVAASETLPKDLGYLYFYKRV</sequence>
<feature type="compositionally biased region" description="Low complexity" evidence="14">
    <location>
        <begin position="741"/>
        <end position="761"/>
    </location>
</feature>
<dbReference type="Gene3D" id="3.90.70.10">
    <property type="entry name" value="Cysteine proteinases"/>
    <property type="match status" value="1"/>
</dbReference>
<evidence type="ECO:0000256" key="7">
    <source>
        <dbReference type="ARBA" id="ARBA00022786"/>
    </source>
</evidence>
<evidence type="ECO:0000256" key="9">
    <source>
        <dbReference type="ARBA" id="ARBA00022807"/>
    </source>
</evidence>
<evidence type="ECO:0000313" key="19">
    <source>
        <dbReference type="Proteomes" id="UP001642540"/>
    </source>
</evidence>
<dbReference type="SMART" id="SM00165">
    <property type="entry name" value="UBA"/>
    <property type="match status" value="2"/>
</dbReference>
<feature type="domain" description="UBA" evidence="15">
    <location>
        <begin position="690"/>
        <end position="730"/>
    </location>
</feature>
<gene>
    <name evidence="18" type="ORF">ODALV1_LOCUS12474</name>
</gene>
<feature type="domain" description="UBA" evidence="15">
    <location>
        <begin position="626"/>
        <end position="667"/>
    </location>
</feature>
<proteinExistence type="inferred from homology"/>
<dbReference type="InterPro" id="IPR001394">
    <property type="entry name" value="Peptidase_C19_UCH"/>
</dbReference>
<dbReference type="PANTHER" id="PTHR21646:SF10">
    <property type="entry name" value="UBIQUITIN CARBOXYL-TERMINAL HYDROLASE 14"/>
    <property type="match status" value="1"/>
</dbReference>
<dbReference type="InterPro" id="IPR028889">
    <property type="entry name" value="USP"/>
</dbReference>
<dbReference type="InterPro" id="IPR050185">
    <property type="entry name" value="Ub_carboxyl-term_hydrolase"/>
</dbReference>
<dbReference type="PANTHER" id="PTHR21646">
    <property type="entry name" value="UBIQUITIN CARBOXYL-TERMINAL HYDROLASE"/>
    <property type="match status" value="1"/>
</dbReference>
<dbReference type="Proteomes" id="UP001642540">
    <property type="component" value="Unassembled WGS sequence"/>
</dbReference>
<evidence type="ECO:0000313" key="18">
    <source>
        <dbReference type="EMBL" id="CAL8106806.1"/>
    </source>
</evidence>
<reference evidence="18 19" key="1">
    <citation type="submission" date="2024-08" db="EMBL/GenBank/DDBJ databases">
        <authorList>
            <person name="Cucini C."/>
            <person name="Frati F."/>
        </authorList>
    </citation>
    <scope>NUCLEOTIDE SEQUENCE [LARGE SCALE GENOMIC DNA]</scope>
</reference>
<evidence type="ECO:0000259" key="17">
    <source>
        <dbReference type="PROSITE" id="PS50271"/>
    </source>
</evidence>
<keyword evidence="9 11" id="KW-0788">Thiol protease</keyword>